<evidence type="ECO:0000256" key="1">
    <source>
        <dbReference type="SAM" id="Phobius"/>
    </source>
</evidence>
<gene>
    <name evidence="2" type="ORF">L4G47_18680</name>
</gene>
<comment type="caution">
    <text evidence="2">The sequence shown here is derived from an EMBL/GenBank/DDBJ whole genome shotgun (WGS) entry which is preliminary data.</text>
</comment>
<reference evidence="2" key="1">
    <citation type="submission" date="2022-01" db="EMBL/GenBank/DDBJ databases">
        <title>Pseudomonas sp. nov. isolated from Antarctic regolith.</title>
        <authorList>
            <person name="Novakova D."/>
            <person name="Sedlar K."/>
        </authorList>
    </citation>
    <scope>NUCLEOTIDE SEQUENCE</scope>
    <source>
        <strain evidence="2">P2647</strain>
    </source>
</reference>
<accession>A0ABS9IA32</accession>
<proteinExistence type="predicted"/>
<keyword evidence="1" id="KW-0472">Membrane</keyword>
<evidence type="ECO:0000313" key="3">
    <source>
        <dbReference type="Proteomes" id="UP001162905"/>
    </source>
</evidence>
<keyword evidence="1" id="KW-1133">Transmembrane helix</keyword>
<name>A0ABS9IA32_9PSED</name>
<dbReference type="Proteomes" id="UP001162905">
    <property type="component" value="Unassembled WGS sequence"/>
</dbReference>
<feature type="transmembrane region" description="Helical" evidence="1">
    <location>
        <begin position="35"/>
        <end position="53"/>
    </location>
</feature>
<evidence type="ECO:0000313" key="2">
    <source>
        <dbReference type="EMBL" id="MCF7544229.1"/>
    </source>
</evidence>
<dbReference type="EMBL" id="JAKJXH010000020">
    <property type="protein sequence ID" value="MCF7544229.1"/>
    <property type="molecule type" value="Genomic_DNA"/>
</dbReference>
<organism evidence="2 3">
    <name type="scientific">Pseudomonas petrae</name>
    <dbReference type="NCBI Taxonomy" id="2912190"/>
    <lineage>
        <taxon>Bacteria</taxon>
        <taxon>Pseudomonadati</taxon>
        <taxon>Pseudomonadota</taxon>
        <taxon>Gammaproteobacteria</taxon>
        <taxon>Pseudomonadales</taxon>
        <taxon>Pseudomonadaceae</taxon>
        <taxon>Pseudomonas</taxon>
    </lineage>
</organism>
<dbReference type="RefSeq" id="WP_237253684.1">
    <property type="nucleotide sequence ID" value="NZ_JAKJXE010000028.1"/>
</dbReference>
<keyword evidence="1" id="KW-0812">Transmembrane</keyword>
<sequence length="56" mass="6578">MLMVLFRKSAAPIAVSMMLLHGENTRQNYLGGDRRWGFYIVFLVAVFINRHPLNRR</sequence>
<keyword evidence="3" id="KW-1185">Reference proteome</keyword>
<protein>
    <submittedName>
        <fullName evidence="2">Uncharacterized protein</fullName>
    </submittedName>
</protein>